<comment type="caution">
    <text evidence="1">The sequence shown here is derived from an EMBL/GenBank/DDBJ whole genome shotgun (WGS) entry which is preliminary data.</text>
</comment>
<sequence>MSLPVKKFGVGAVQVAVWENEGKEGNQFYTVSFDKRYKDKNDEWKSSSSLKLNDIPKAVLALQKAYEYLALKEPEQLASEKELAKALA</sequence>
<reference evidence="1" key="1">
    <citation type="submission" date="2021-01" db="EMBL/GenBank/DDBJ databases">
        <title>Active Sulfur Cycling in an Early Earth Analoge.</title>
        <authorList>
            <person name="Hahn C.R."/>
            <person name="Youssef N.H."/>
            <person name="Elshahed M."/>
        </authorList>
    </citation>
    <scope>NUCLEOTIDE SEQUENCE</scope>
    <source>
        <strain evidence="1">Zod_Metabat.1151</strain>
    </source>
</reference>
<dbReference type="EMBL" id="JAFGDB010000031">
    <property type="protein sequence ID" value="MBN2067210.1"/>
    <property type="molecule type" value="Genomic_DNA"/>
</dbReference>
<accession>A0A938YQW0</accession>
<gene>
    <name evidence="1" type="ORF">JW744_01955</name>
</gene>
<protein>
    <submittedName>
        <fullName evidence="1">Uncharacterized protein</fullName>
    </submittedName>
</protein>
<proteinExistence type="predicted"/>
<evidence type="ECO:0000313" key="2">
    <source>
        <dbReference type="Proteomes" id="UP000809243"/>
    </source>
</evidence>
<organism evidence="1 2">
    <name type="scientific">Candidatus Iainarchaeum sp</name>
    <dbReference type="NCBI Taxonomy" id="3101447"/>
    <lineage>
        <taxon>Archaea</taxon>
        <taxon>Candidatus Iainarchaeota</taxon>
        <taxon>Candidatus Iainarchaeia</taxon>
        <taxon>Candidatus Iainarchaeales</taxon>
        <taxon>Candidatus Iainarchaeaceae</taxon>
        <taxon>Candidatus Iainarchaeum</taxon>
    </lineage>
</organism>
<name>A0A938YQW0_9ARCH</name>
<dbReference type="Proteomes" id="UP000809243">
    <property type="component" value="Unassembled WGS sequence"/>
</dbReference>
<dbReference type="AlphaFoldDB" id="A0A938YQW0"/>
<evidence type="ECO:0000313" key="1">
    <source>
        <dbReference type="EMBL" id="MBN2067210.1"/>
    </source>
</evidence>